<evidence type="ECO:0000256" key="4">
    <source>
        <dbReference type="ARBA" id="ARBA00023125"/>
    </source>
</evidence>
<evidence type="ECO:0000256" key="6">
    <source>
        <dbReference type="RuleBase" id="RU000716"/>
    </source>
</evidence>
<keyword evidence="2 6" id="KW-0805">Transcription regulation</keyword>
<dbReference type="KEGG" id="mno:Mnod_1217"/>
<keyword evidence="3 6" id="KW-0731">Sigma factor</keyword>
<dbReference type="Gene3D" id="1.10.10.10">
    <property type="entry name" value="Winged helix-like DNA-binding domain superfamily/Winged helix DNA-binding domain"/>
    <property type="match status" value="1"/>
</dbReference>
<evidence type="ECO:0000313" key="9">
    <source>
        <dbReference type="EMBL" id="ACL56222.1"/>
    </source>
</evidence>
<comment type="similarity">
    <text evidence="1 6">Belongs to the sigma-70 factor family. ECF subfamily.</text>
</comment>
<keyword evidence="10" id="KW-1185">Reference proteome</keyword>
<dbReference type="PROSITE" id="PS01063">
    <property type="entry name" value="SIGMA70_ECF"/>
    <property type="match status" value="1"/>
</dbReference>
<dbReference type="InterPro" id="IPR014284">
    <property type="entry name" value="RNA_pol_sigma-70_dom"/>
</dbReference>
<dbReference type="Gene3D" id="1.10.1740.10">
    <property type="match status" value="1"/>
</dbReference>
<evidence type="ECO:0000259" key="7">
    <source>
        <dbReference type="Pfam" id="PF04542"/>
    </source>
</evidence>
<reference evidence="9 10" key="1">
    <citation type="submission" date="2009-01" db="EMBL/GenBank/DDBJ databases">
        <title>Complete sequence of chromosome of Methylobacterium nodulans ORS 2060.</title>
        <authorList>
            <consortium name="US DOE Joint Genome Institute"/>
            <person name="Lucas S."/>
            <person name="Copeland A."/>
            <person name="Lapidus A."/>
            <person name="Glavina del Rio T."/>
            <person name="Dalin E."/>
            <person name="Tice H."/>
            <person name="Bruce D."/>
            <person name="Goodwin L."/>
            <person name="Pitluck S."/>
            <person name="Sims D."/>
            <person name="Brettin T."/>
            <person name="Detter J.C."/>
            <person name="Han C."/>
            <person name="Larimer F."/>
            <person name="Land M."/>
            <person name="Hauser L."/>
            <person name="Kyrpides N."/>
            <person name="Ivanova N."/>
            <person name="Marx C.J."/>
            <person name="Richardson P."/>
        </authorList>
    </citation>
    <scope>NUCLEOTIDE SEQUENCE [LARGE SCALE GENOMIC DNA]</scope>
    <source>
        <strain evidence="10">LMG 21967 / CNCM I-2342 / ORS 2060</strain>
    </source>
</reference>
<protein>
    <recommendedName>
        <fullName evidence="6">RNA polymerase sigma factor</fullName>
    </recommendedName>
</protein>
<accession>B8IKL5</accession>
<gene>
    <name evidence="9" type="ordered locus">Mnod_1217</name>
</gene>
<dbReference type="InterPro" id="IPR013249">
    <property type="entry name" value="RNA_pol_sigma70_r4_t2"/>
</dbReference>
<dbReference type="EMBL" id="CP001349">
    <property type="protein sequence ID" value="ACL56222.1"/>
    <property type="molecule type" value="Genomic_DNA"/>
</dbReference>
<dbReference type="GO" id="GO:0003677">
    <property type="term" value="F:DNA binding"/>
    <property type="evidence" value="ECO:0007669"/>
    <property type="project" value="UniProtKB-KW"/>
</dbReference>
<dbReference type="Proteomes" id="UP000008207">
    <property type="component" value="Chromosome"/>
</dbReference>
<name>B8IKL5_METNO</name>
<organism evidence="9 10">
    <name type="scientific">Methylobacterium nodulans (strain LMG 21967 / CNCM I-2342 / ORS 2060)</name>
    <dbReference type="NCBI Taxonomy" id="460265"/>
    <lineage>
        <taxon>Bacteria</taxon>
        <taxon>Pseudomonadati</taxon>
        <taxon>Pseudomonadota</taxon>
        <taxon>Alphaproteobacteria</taxon>
        <taxon>Hyphomicrobiales</taxon>
        <taxon>Methylobacteriaceae</taxon>
        <taxon>Methylobacterium</taxon>
    </lineage>
</organism>
<feature type="domain" description="RNA polymerase sigma factor 70 region 4 type 2" evidence="8">
    <location>
        <begin position="165"/>
        <end position="217"/>
    </location>
</feature>
<evidence type="ECO:0000259" key="8">
    <source>
        <dbReference type="Pfam" id="PF08281"/>
    </source>
</evidence>
<feature type="domain" description="RNA polymerase sigma-70 region 2" evidence="7">
    <location>
        <begin position="77"/>
        <end position="139"/>
    </location>
</feature>
<dbReference type="SUPFAM" id="SSF88946">
    <property type="entry name" value="Sigma2 domain of RNA polymerase sigma factors"/>
    <property type="match status" value="1"/>
</dbReference>
<dbReference type="InterPro" id="IPR013324">
    <property type="entry name" value="RNA_pol_sigma_r3/r4-like"/>
</dbReference>
<dbReference type="InterPro" id="IPR007627">
    <property type="entry name" value="RNA_pol_sigma70_r2"/>
</dbReference>
<dbReference type="HOGENOM" id="CLU_047691_1_2_5"/>
<evidence type="ECO:0000256" key="5">
    <source>
        <dbReference type="ARBA" id="ARBA00023163"/>
    </source>
</evidence>
<dbReference type="SUPFAM" id="SSF88659">
    <property type="entry name" value="Sigma3 and sigma4 domains of RNA polymerase sigma factors"/>
    <property type="match status" value="1"/>
</dbReference>
<dbReference type="CDD" id="cd06171">
    <property type="entry name" value="Sigma70_r4"/>
    <property type="match status" value="1"/>
</dbReference>
<dbReference type="Pfam" id="PF04542">
    <property type="entry name" value="Sigma70_r2"/>
    <property type="match status" value="1"/>
</dbReference>
<dbReference type="OrthoDB" id="9797134at2"/>
<evidence type="ECO:0000256" key="2">
    <source>
        <dbReference type="ARBA" id="ARBA00023015"/>
    </source>
</evidence>
<evidence type="ECO:0000313" key="10">
    <source>
        <dbReference type="Proteomes" id="UP000008207"/>
    </source>
</evidence>
<dbReference type="Pfam" id="PF08281">
    <property type="entry name" value="Sigma70_r4_2"/>
    <property type="match status" value="1"/>
</dbReference>
<keyword evidence="4 6" id="KW-0238">DNA-binding</keyword>
<dbReference type="InterPro" id="IPR000838">
    <property type="entry name" value="RNA_pol_sigma70_ECF_CS"/>
</dbReference>
<dbReference type="InterPro" id="IPR013325">
    <property type="entry name" value="RNA_pol_sigma_r2"/>
</dbReference>
<evidence type="ECO:0000256" key="1">
    <source>
        <dbReference type="ARBA" id="ARBA00010641"/>
    </source>
</evidence>
<dbReference type="InterPro" id="IPR039425">
    <property type="entry name" value="RNA_pol_sigma-70-like"/>
</dbReference>
<dbReference type="PANTHER" id="PTHR43133:SF25">
    <property type="entry name" value="RNA POLYMERASE SIGMA FACTOR RFAY-RELATED"/>
    <property type="match status" value="1"/>
</dbReference>
<dbReference type="STRING" id="460265.Mnod_1217"/>
<dbReference type="eggNOG" id="COG1595">
    <property type="taxonomic scope" value="Bacteria"/>
</dbReference>
<dbReference type="NCBIfam" id="TIGR02937">
    <property type="entry name" value="sigma70-ECF"/>
    <property type="match status" value="1"/>
</dbReference>
<evidence type="ECO:0000256" key="3">
    <source>
        <dbReference type="ARBA" id="ARBA00023082"/>
    </source>
</evidence>
<dbReference type="AlphaFoldDB" id="B8IKL5"/>
<dbReference type="GO" id="GO:0016987">
    <property type="term" value="F:sigma factor activity"/>
    <property type="evidence" value="ECO:0007669"/>
    <property type="project" value="UniProtKB-KW"/>
</dbReference>
<dbReference type="RefSeq" id="WP_015927918.1">
    <property type="nucleotide sequence ID" value="NC_011894.1"/>
</dbReference>
<dbReference type="InterPro" id="IPR036388">
    <property type="entry name" value="WH-like_DNA-bd_sf"/>
</dbReference>
<keyword evidence="5 6" id="KW-0804">Transcription</keyword>
<proteinExistence type="inferred from homology"/>
<dbReference type="GO" id="GO:0006352">
    <property type="term" value="P:DNA-templated transcription initiation"/>
    <property type="evidence" value="ECO:0007669"/>
    <property type="project" value="InterPro"/>
</dbReference>
<dbReference type="PANTHER" id="PTHR43133">
    <property type="entry name" value="RNA POLYMERASE ECF-TYPE SIGMA FACTO"/>
    <property type="match status" value="1"/>
</dbReference>
<sequence>MLLSPDALAVPESADSAVLPEPVRDHLGQALRDLYAAHQARDLSPSLEALLDRLTRALEAQSDADLRAFHAGLLKALPSLRAFAISMAGRGAEADDLVQETVLRAWQNRDRFTPGTNLDAWLFTIMRNHFYSLRRKRSREVEDDEGQYAALLAVAPRQDHGVSLVEVQQALARLPPDMRETLVLVGVQELTYEQVATMLGVAVGTIKSRVNRARARLATLLGYTGCELQADALIQSALSNRVAPRS</sequence>